<name>A0ACC0A2C9_CATRO</name>
<keyword evidence="2" id="KW-1185">Reference proteome</keyword>
<accession>A0ACC0A2C9</accession>
<gene>
    <name evidence="1" type="ORF">M9H77_30730</name>
</gene>
<protein>
    <submittedName>
        <fullName evidence="1">Uncharacterized protein</fullName>
    </submittedName>
</protein>
<dbReference type="EMBL" id="CM044707">
    <property type="protein sequence ID" value="KAI5653543.1"/>
    <property type="molecule type" value="Genomic_DNA"/>
</dbReference>
<evidence type="ECO:0000313" key="2">
    <source>
        <dbReference type="Proteomes" id="UP001060085"/>
    </source>
</evidence>
<sequence>MLFVDIEEFNCDVINHSSCVGDDFIFLECLEEEDTCKDIVDFGFVCYSSNKGKGEKAHTKVDFRSGCKAMIEFRLNDDDYWTVSRHDVSHNHGFCDVNQRHFMHSQRQFTKNNAGYLRKLKDSEVSITTGLSFEEASWRFASMGNNHPITLMTDQSAAMAAAIGVAFPIVSEWRSNTKLEDFRCKEGYVEMMVTESKFLKHVNEVGLAYAMRASTSSVGNVRKVSKNNIAGYSAWRRKMLRKFSNLISANKLSVEERFRMMNDNITFEVGLYYVDSSNNEVDSSIIKDPVRRRAKGERNIRKKSILDIKYNQARVALRFTMFTATSTMSSISKLAYVSFVVNFGPSKHLSSWLSVGWLDDEAGACCMLCISCSVHKIGNIPERSFLKMHMMSMLSAFNSSHASIRLTTLFSNTLYIEEQKMHKRSLKGNLQRSKRSHKITRDYEDEVIKLNTLKTRRLVREYQEYMFQNVKENAYFTSKPVVKIFCHV</sequence>
<organism evidence="1 2">
    <name type="scientific">Catharanthus roseus</name>
    <name type="common">Madagascar periwinkle</name>
    <name type="synonym">Vinca rosea</name>
    <dbReference type="NCBI Taxonomy" id="4058"/>
    <lineage>
        <taxon>Eukaryota</taxon>
        <taxon>Viridiplantae</taxon>
        <taxon>Streptophyta</taxon>
        <taxon>Embryophyta</taxon>
        <taxon>Tracheophyta</taxon>
        <taxon>Spermatophyta</taxon>
        <taxon>Magnoliopsida</taxon>
        <taxon>eudicotyledons</taxon>
        <taxon>Gunneridae</taxon>
        <taxon>Pentapetalae</taxon>
        <taxon>asterids</taxon>
        <taxon>lamiids</taxon>
        <taxon>Gentianales</taxon>
        <taxon>Apocynaceae</taxon>
        <taxon>Rauvolfioideae</taxon>
        <taxon>Vinceae</taxon>
        <taxon>Catharanthinae</taxon>
        <taxon>Catharanthus</taxon>
    </lineage>
</organism>
<proteinExistence type="predicted"/>
<comment type="caution">
    <text evidence="1">The sequence shown here is derived from an EMBL/GenBank/DDBJ whole genome shotgun (WGS) entry which is preliminary data.</text>
</comment>
<reference evidence="2" key="1">
    <citation type="journal article" date="2023" name="Nat. Plants">
        <title>Single-cell RNA sequencing provides a high-resolution roadmap for understanding the multicellular compartmentation of specialized metabolism.</title>
        <authorList>
            <person name="Sun S."/>
            <person name="Shen X."/>
            <person name="Li Y."/>
            <person name="Li Y."/>
            <person name="Wang S."/>
            <person name="Li R."/>
            <person name="Zhang H."/>
            <person name="Shen G."/>
            <person name="Guo B."/>
            <person name="Wei J."/>
            <person name="Xu J."/>
            <person name="St-Pierre B."/>
            <person name="Chen S."/>
            <person name="Sun C."/>
        </authorList>
    </citation>
    <scope>NUCLEOTIDE SEQUENCE [LARGE SCALE GENOMIC DNA]</scope>
</reference>
<dbReference type="Proteomes" id="UP001060085">
    <property type="component" value="Linkage Group LG07"/>
</dbReference>
<evidence type="ECO:0000313" key="1">
    <source>
        <dbReference type="EMBL" id="KAI5653543.1"/>
    </source>
</evidence>